<reference evidence="1" key="1">
    <citation type="submission" date="2015-06" db="EMBL/GenBank/DDBJ databases">
        <title>Evolution and Diversity of Sexually-Related Genes in an Arbuscular Mycorrhizal Fungi.</title>
        <authorList>
            <person name="Charron P."/>
            <person name="Marton T."/>
            <person name="Corradi N."/>
        </authorList>
    </citation>
    <scope>NUCLEOTIDE SEQUENCE</scope>
    <source>
        <strain evidence="1">A1</strain>
        <strain evidence="2">A5</strain>
        <strain evidence="3">B3</strain>
    </source>
</reference>
<dbReference type="EMBL" id="KT212050">
    <property type="protein sequence ID" value="ANQ33014.1"/>
    <property type="molecule type" value="Genomic_DNA"/>
</dbReference>
<sequence length="155" mass="18275">MAAKRNVPNKQDILNHYDEHLNEINETVDKLLNAIKIDDIPNAIKFLPKSEKKNGRAKRPPNSNILCSNQLMNFGIRKIAENICEKYDYDKQRILILSRQFTGRIWKEIISVETKKYFENLAKDIDNLHKEKYPDYKLVKSRRKKSTVNFSVKIL</sequence>
<dbReference type="VEuPathDB" id="FungiDB:RhiirA1_406200"/>
<proteinExistence type="predicted"/>
<dbReference type="VEuPathDB" id="FungiDB:RhiirFUN_008651"/>
<evidence type="ECO:0000313" key="4">
    <source>
        <dbReference type="EMBL" id="CAB5381956.1"/>
    </source>
</evidence>
<evidence type="ECO:0000313" key="2">
    <source>
        <dbReference type="EMBL" id="ANQ33013.1"/>
    </source>
</evidence>
<dbReference type="Proteomes" id="UP000684084">
    <property type="component" value="Unassembled WGS sequence"/>
</dbReference>
<evidence type="ECO:0000313" key="3">
    <source>
        <dbReference type="EMBL" id="ANQ33014.1"/>
    </source>
</evidence>
<protein>
    <submittedName>
        <fullName evidence="1">MATA-HMG</fullName>
    </submittedName>
</protein>
<name>A0A1B1EW21_9GLOM</name>
<evidence type="ECO:0000313" key="1">
    <source>
        <dbReference type="EMBL" id="ANQ33011.1"/>
    </source>
</evidence>
<dbReference type="EMBL" id="KT212047">
    <property type="protein sequence ID" value="ANQ33011.1"/>
    <property type="molecule type" value="Genomic_DNA"/>
</dbReference>
<dbReference type="VEuPathDB" id="FungiDB:FUN_008287"/>
<dbReference type="EMBL" id="KT212049">
    <property type="protein sequence ID" value="ANQ33013.1"/>
    <property type="molecule type" value="Genomic_DNA"/>
</dbReference>
<dbReference type="OrthoDB" id="6247875at2759"/>
<dbReference type="EMBL" id="CAGKOT010000045">
    <property type="protein sequence ID" value="CAB5381956.1"/>
    <property type="molecule type" value="Genomic_DNA"/>
</dbReference>
<dbReference type="Gene3D" id="1.10.30.10">
    <property type="entry name" value="High mobility group box domain"/>
    <property type="match status" value="1"/>
</dbReference>
<dbReference type="InterPro" id="IPR036910">
    <property type="entry name" value="HMG_box_dom_sf"/>
</dbReference>
<accession>A0A1B1EW21</accession>
<gene>
    <name evidence="1" type="primary">HMG63</name>
    <name evidence="4" type="ORF">CHRIB12_LOCUS17757</name>
</gene>
<reference evidence="4" key="2">
    <citation type="submission" date="2020-05" db="EMBL/GenBank/DDBJ databases">
        <authorList>
            <person name="Rincon C."/>
            <person name="Sanders R I."/>
            <person name="Robbins C."/>
            <person name="Chaturvedi A."/>
        </authorList>
    </citation>
    <scope>NUCLEOTIDE SEQUENCE</scope>
    <source>
        <strain evidence="4">CHB12</strain>
    </source>
</reference>
<dbReference type="AlphaFoldDB" id="A0A1B1EW21"/>
<organism evidence="1">
    <name type="scientific">Rhizophagus irregularis</name>
    <dbReference type="NCBI Taxonomy" id="588596"/>
    <lineage>
        <taxon>Eukaryota</taxon>
        <taxon>Fungi</taxon>
        <taxon>Fungi incertae sedis</taxon>
        <taxon>Mucoromycota</taxon>
        <taxon>Glomeromycotina</taxon>
        <taxon>Glomeromycetes</taxon>
        <taxon>Glomerales</taxon>
        <taxon>Glomeraceae</taxon>
        <taxon>Rhizophagus</taxon>
    </lineage>
</organism>